<protein>
    <submittedName>
        <fullName evidence="4">Uncharacterized protein</fullName>
    </submittedName>
</protein>
<organism evidence="4 5">
    <name type="scientific">Molorchus minor</name>
    <dbReference type="NCBI Taxonomy" id="1323400"/>
    <lineage>
        <taxon>Eukaryota</taxon>
        <taxon>Metazoa</taxon>
        <taxon>Ecdysozoa</taxon>
        <taxon>Arthropoda</taxon>
        <taxon>Hexapoda</taxon>
        <taxon>Insecta</taxon>
        <taxon>Pterygota</taxon>
        <taxon>Neoptera</taxon>
        <taxon>Endopterygota</taxon>
        <taxon>Coleoptera</taxon>
        <taxon>Polyphaga</taxon>
        <taxon>Cucujiformia</taxon>
        <taxon>Chrysomeloidea</taxon>
        <taxon>Cerambycidae</taxon>
        <taxon>Lamiinae</taxon>
        <taxon>Monochamini</taxon>
        <taxon>Molorchus</taxon>
    </lineage>
</organism>
<gene>
    <name evidence="4" type="ORF">NQ317_016437</name>
</gene>
<name>A0ABQ9JZC6_9CUCU</name>
<dbReference type="InterPro" id="IPR050468">
    <property type="entry name" value="Cuticle_Struct_Prot"/>
</dbReference>
<comment type="caution">
    <text evidence="4">The sequence shown here is derived from an EMBL/GenBank/DDBJ whole genome shotgun (WGS) entry which is preliminary data.</text>
</comment>
<dbReference type="InterPro" id="IPR000618">
    <property type="entry name" value="Insect_cuticle"/>
</dbReference>
<dbReference type="PROSITE" id="PS51155">
    <property type="entry name" value="CHIT_BIND_RR_2"/>
    <property type="match status" value="1"/>
</dbReference>
<evidence type="ECO:0000313" key="4">
    <source>
        <dbReference type="EMBL" id="KAJ8983216.1"/>
    </source>
</evidence>
<keyword evidence="5" id="KW-1185">Reference proteome</keyword>
<evidence type="ECO:0000256" key="3">
    <source>
        <dbReference type="SAM" id="MobiDB-lite"/>
    </source>
</evidence>
<evidence type="ECO:0000313" key="5">
    <source>
        <dbReference type="Proteomes" id="UP001162164"/>
    </source>
</evidence>
<evidence type="ECO:0000256" key="2">
    <source>
        <dbReference type="PROSITE-ProRule" id="PRU00497"/>
    </source>
</evidence>
<evidence type="ECO:0000256" key="1">
    <source>
        <dbReference type="ARBA" id="ARBA00022460"/>
    </source>
</evidence>
<dbReference type="Proteomes" id="UP001162164">
    <property type="component" value="Unassembled WGS sequence"/>
</dbReference>
<accession>A0ABQ9JZC6</accession>
<dbReference type="InterPro" id="IPR031311">
    <property type="entry name" value="CHIT_BIND_RR_consensus"/>
</dbReference>
<keyword evidence="1 2" id="KW-0193">Cuticle</keyword>
<dbReference type="Pfam" id="PF00379">
    <property type="entry name" value="Chitin_bind_4"/>
    <property type="match status" value="1"/>
</dbReference>
<feature type="region of interest" description="Disordered" evidence="3">
    <location>
        <begin position="87"/>
        <end position="124"/>
    </location>
</feature>
<dbReference type="PANTHER" id="PTHR10380">
    <property type="entry name" value="CUTICLE PROTEIN"/>
    <property type="match status" value="1"/>
</dbReference>
<feature type="compositionally biased region" description="Basic and acidic residues" evidence="3">
    <location>
        <begin position="88"/>
        <end position="105"/>
    </location>
</feature>
<sequence length="124" mass="13344">MNYFLFSFETENRITQQETGQLRGAAEGEAVAAQGSYSYTGPDGQIYTVNYIADENGFQPQGAHLPTAPPVPEEILKLVQRSIGAKNAADEAAGRVDDGQYRPDPSELAASRSGAVPKNGGYRY</sequence>
<reference evidence="4" key="1">
    <citation type="journal article" date="2023" name="Insect Mol. Biol.">
        <title>Genome sequencing provides insights into the evolution of gene families encoding plant cell wall-degrading enzymes in longhorned beetles.</title>
        <authorList>
            <person name="Shin N.R."/>
            <person name="Okamura Y."/>
            <person name="Kirsch R."/>
            <person name="Pauchet Y."/>
        </authorList>
    </citation>
    <scope>NUCLEOTIDE SEQUENCE</scope>
    <source>
        <strain evidence="4">MMC_N1</strain>
    </source>
</reference>
<proteinExistence type="predicted"/>
<dbReference type="PRINTS" id="PR00947">
    <property type="entry name" value="CUTICLE"/>
</dbReference>
<dbReference type="PROSITE" id="PS00233">
    <property type="entry name" value="CHIT_BIND_RR_1"/>
    <property type="match status" value="1"/>
</dbReference>
<dbReference type="EMBL" id="JAPWTJ010000089">
    <property type="protein sequence ID" value="KAJ8983216.1"/>
    <property type="molecule type" value="Genomic_DNA"/>
</dbReference>
<dbReference type="PANTHER" id="PTHR10380:SF173">
    <property type="entry name" value="CUTICULAR PROTEIN 47EF, ISOFORM C-RELATED"/>
    <property type="match status" value="1"/>
</dbReference>